<proteinExistence type="predicted"/>
<dbReference type="EMBL" id="JBHTBN010000002">
    <property type="protein sequence ID" value="MFC7357200.1"/>
    <property type="molecule type" value="Genomic_DNA"/>
</dbReference>
<gene>
    <name evidence="3" type="ORF">ACFQO1_05850</name>
</gene>
<dbReference type="SUPFAM" id="SSF52200">
    <property type="entry name" value="Toll/Interleukin receptor TIR domain"/>
    <property type="match status" value="1"/>
</dbReference>
<dbReference type="RefSeq" id="WP_380217046.1">
    <property type="nucleotide sequence ID" value="NZ_JBHTBN010000002.1"/>
</dbReference>
<protein>
    <submittedName>
        <fullName evidence="3">Toll/interleukin-1 receptor domain-containing protein</fullName>
    </submittedName>
</protein>
<dbReference type="Pfam" id="PF13676">
    <property type="entry name" value="TIR_2"/>
    <property type="match status" value="1"/>
</dbReference>
<dbReference type="Gene3D" id="3.40.50.10140">
    <property type="entry name" value="Toll/interleukin-1 receptor homology (TIR) domain"/>
    <property type="match status" value="1"/>
</dbReference>
<feature type="domain" description="TIR" evidence="2">
    <location>
        <begin position="2"/>
        <end position="128"/>
    </location>
</feature>
<dbReference type="SMART" id="SM00255">
    <property type="entry name" value="TIR"/>
    <property type="match status" value="1"/>
</dbReference>
<feature type="transmembrane region" description="Helical" evidence="1">
    <location>
        <begin position="154"/>
        <end position="174"/>
    </location>
</feature>
<dbReference type="PROSITE" id="PS50104">
    <property type="entry name" value="TIR"/>
    <property type="match status" value="1"/>
</dbReference>
<accession>A0ABW2MTK3</accession>
<reference evidence="4" key="1">
    <citation type="journal article" date="2019" name="Int. J. Syst. Evol. Microbiol.">
        <title>The Global Catalogue of Microorganisms (GCM) 10K type strain sequencing project: providing services to taxonomists for standard genome sequencing and annotation.</title>
        <authorList>
            <consortium name="The Broad Institute Genomics Platform"/>
            <consortium name="The Broad Institute Genome Sequencing Center for Infectious Disease"/>
            <person name="Wu L."/>
            <person name="Ma J."/>
        </authorList>
    </citation>
    <scope>NUCLEOTIDE SEQUENCE [LARGE SCALE GENOMIC DNA]</scope>
    <source>
        <strain evidence="4">CGMCC 1.16306</strain>
    </source>
</reference>
<evidence type="ECO:0000259" key="2">
    <source>
        <dbReference type="PROSITE" id="PS50104"/>
    </source>
</evidence>
<evidence type="ECO:0000256" key="1">
    <source>
        <dbReference type="SAM" id="Phobius"/>
    </source>
</evidence>
<evidence type="ECO:0000313" key="3">
    <source>
        <dbReference type="EMBL" id="MFC7357200.1"/>
    </source>
</evidence>
<keyword evidence="4" id="KW-1185">Reference proteome</keyword>
<keyword evidence="3" id="KW-0675">Receptor</keyword>
<name>A0ABW2MTK3_9FLAO</name>
<keyword evidence="1" id="KW-0812">Transmembrane</keyword>
<dbReference type="Proteomes" id="UP001596415">
    <property type="component" value="Unassembled WGS sequence"/>
</dbReference>
<comment type="caution">
    <text evidence="3">The sequence shown here is derived from an EMBL/GenBank/DDBJ whole genome shotgun (WGS) entry which is preliminary data.</text>
</comment>
<dbReference type="InterPro" id="IPR035897">
    <property type="entry name" value="Toll_tir_struct_dom_sf"/>
</dbReference>
<sequence length="318" mass="35853">MSQKKLFISYSRRDTEYVSTLVEALRKQGFEVWFDKNIRTGTDWDSTIEEELKKADAIVLVLSKTSVESDNVKDEMSFGIGMDKPVIPIKIEECDVPMRLARKQFVDFTTMGHEEGFERLVNDLHIGLKEAETAVPKGTFKPPKQKKANPIKNYIMGGVGAVVLILILVMVLGGEDAEADTTSNAEWQTAINSNTVNSYLNYIYQKGPLDPKYKSAQDSIDVLMEYEGMVIYGDLNSRYFVKNLYTDMNGDLVYEQDDEQIPKKGDIITALTPSQIYNYETMEPMEGLLLEPGVKAKVISVREDDQGNVLAILNFPDN</sequence>
<evidence type="ECO:0000313" key="4">
    <source>
        <dbReference type="Proteomes" id="UP001596415"/>
    </source>
</evidence>
<dbReference type="InterPro" id="IPR000157">
    <property type="entry name" value="TIR_dom"/>
</dbReference>
<keyword evidence="1" id="KW-0472">Membrane</keyword>
<keyword evidence="1" id="KW-1133">Transmembrane helix</keyword>
<organism evidence="3 4">
    <name type="scientific">Jejudonia soesokkakensis</name>
    <dbReference type="NCBI Taxonomy" id="1323432"/>
    <lineage>
        <taxon>Bacteria</taxon>
        <taxon>Pseudomonadati</taxon>
        <taxon>Bacteroidota</taxon>
        <taxon>Flavobacteriia</taxon>
        <taxon>Flavobacteriales</taxon>
        <taxon>Flavobacteriaceae</taxon>
        <taxon>Jejudonia</taxon>
    </lineage>
</organism>